<proteinExistence type="predicted"/>
<gene>
    <name evidence="1" type="ORF">THITH_07000</name>
</gene>
<evidence type="ECO:0000313" key="1">
    <source>
        <dbReference type="EMBL" id="AHE98044.1"/>
    </source>
</evidence>
<name>W0DHD5_9GAMM</name>
<evidence type="ECO:0000313" key="2">
    <source>
        <dbReference type="Proteomes" id="UP000005289"/>
    </source>
</evidence>
<dbReference type="KEGG" id="tti:THITH_07000"/>
<organism evidence="1 2">
    <name type="scientific">Thioalkalivibrio paradoxus ARh 1</name>
    <dbReference type="NCBI Taxonomy" id="713585"/>
    <lineage>
        <taxon>Bacteria</taxon>
        <taxon>Pseudomonadati</taxon>
        <taxon>Pseudomonadota</taxon>
        <taxon>Gammaproteobacteria</taxon>
        <taxon>Chromatiales</taxon>
        <taxon>Ectothiorhodospiraceae</taxon>
        <taxon>Thioalkalivibrio</taxon>
    </lineage>
</organism>
<reference evidence="1 2" key="1">
    <citation type="submission" date="2013-12" db="EMBL/GenBank/DDBJ databases">
        <authorList>
            <consortium name="DOE Joint Genome Institute"/>
            <person name="Muyzer G."/>
            <person name="Huntemann M."/>
            <person name="Han J."/>
            <person name="Chen A."/>
            <person name="Kyrpides N."/>
            <person name="Mavromatis K."/>
            <person name="Markowitz V."/>
            <person name="Palaniappan K."/>
            <person name="Ivanova N."/>
            <person name="Schaumberg A."/>
            <person name="Pati A."/>
            <person name="Liolios K."/>
            <person name="Nordberg H.P."/>
            <person name="Cantor M.N."/>
            <person name="Hua S.X."/>
            <person name="Woyke T."/>
        </authorList>
    </citation>
    <scope>NUCLEOTIDE SEQUENCE [LARGE SCALE GENOMIC DNA]</scope>
    <source>
        <strain evidence="1 2">ARh 1</strain>
    </source>
</reference>
<accession>W0DHD5</accession>
<keyword evidence="2" id="KW-1185">Reference proteome</keyword>
<protein>
    <submittedName>
        <fullName evidence="1">Uncharacterized protein</fullName>
    </submittedName>
</protein>
<dbReference type="Proteomes" id="UP000005289">
    <property type="component" value="Chromosome"/>
</dbReference>
<sequence length="76" mass="9135">MPKIRLQMAPEMELKMDLDVEGVDVDSRDWDVQQHKAEVYAEFERRMQQAFPEGLRVHSFEFGLDRGWHEELQEED</sequence>
<dbReference type="OrthoDB" id="5785184at2"/>
<dbReference type="EMBL" id="CP007029">
    <property type="protein sequence ID" value="AHE98044.1"/>
    <property type="molecule type" value="Genomic_DNA"/>
</dbReference>
<dbReference type="AlphaFoldDB" id="W0DHD5"/>
<dbReference type="HOGENOM" id="CLU_2774673_0_0_6"/>